<evidence type="ECO:0000313" key="2">
    <source>
        <dbReference type="Proteomes" id="UP000076078"/>
    </source>
</evidence>
<sequence length="1152" mass="136689">MSSQNRIERIFYKSIHQDKPIYSEGCIKCGSLSECTCSTDTKWEEFLESCTFTEYQQVFDVFYQWCNEPDDSKLLNLYNVHKLSINENNEDDEDLFKNTPNCNYISTVDLLVPFIENNPHLICKFNVWMDSKNPRQRIVSYLLVLQCRKSHKIIDKLFRKSIVDYEVFHWMKRLNILTLNYNVKTIDICQEILEKLVNDKSLEIDKVQMDFLIQYLIEPNIYNLDYDSQYTLYLFKLKKIYGSSNQLQRVIDLVILDISPHTKNDGIKEYFLEVIFDYLDNFQKKKSIITTIINCFNSTKDNRLYKLLSKYLIENMNSSDDFIKHRCFAIILHNKITNVDFDRFLFYYIKNTDSCNAYKVIDKFKNIEEYFDHLLEFAPKDPVLCTEYYCYMFDRLSVDVNNPLSSMSEWRIMAVHKMLEYKTIVQVHPIIEKFFPMDHECTKKLIACLPRTYREKIRLTISHNVYLVLKNTWNMCKWVEKNTQFEHSGKSNEFYHYVVKMTSSLMNSIHSNLRDRLAIVEFSPLVCQLISDNTKFVLSCLRKCKYDPCLEILQIFNDIIYAEAFVEGSPEEVVEYLKKLWPKVKIMKTAYQLADISKFNIISLMHQHVDMEEDLIDLMIDYKPPKTVTVELLLKVIRDPLKYPNKVISLIHHRYYNILSLFYMVDLDTLPSWVQILYDLSLKFHLESNDEINTDQFNGYLLDPLSIYQKEMELDSQKTIFLYTNMKNYPHFYVNSKQFLQFYKSLPINIQYAAKSELGLKLKIEMVNRLYPMPKEVDTHAIVQLPTIIYQNVIHWFYAETNITSGEKINLATVSKTFFKLCSYIVSNYFDTYNIVNYLSVENFSLVNINAEYSLLKNFPKVFNYDDFEYLNSEEYERVLYSDCESLKLEAFELGEFHSIQLNRVTNIKYLQLQFPAELPVQAITSLLENSPLLQYVDLYMMKDQSINSTCTYIDYLLSLESLVNLKEINAYSSTFGELNKILQKHYRLRKQKKAFEWKLPKVHLIHFSDEIVQDGPVEMFHTAHIEVNLVDDLPLYRDIVSGIDIIQVYSGNMSLIKETIETFHQSCKDLSIFFRDIHVVTVEQVQSIFDFLDDLHRKSKSTLNNIALSFYPDDQLCKDYSLLDLHLWTQINLKRYSIPNNYYTTFFNTLP</sequence>
<protein>
    <submittedName>
        <fullName evidence="1">Uncharacterized protein</fullName>
    </submittedName>
</protein>
<name>A0A152A478_TIELA</name>
<reference evidence="1 2" key="1">
    <citation type="submission" date="2015-12" db="EMBL/GenBank/DDBJ databases">
        <title>Dictyostelia acquired genes for synthesis and detection of signals that induce cell-type specialization by lateral gene transfer from prokaryotes.</title>
        <authorList>
            <person name="Gloeckner G."/>
            <person name="Schaap P."/>
        </authorList>
    </citation>
    <scope>NUCLEOTIDE SEQUENCE [LARGE SCALE GENOMIC DNA]</scope>
    <source>
        <strain evidence="1 2">TK</strain>
    </source>
</reference>
<dbReference type="EMBL" id="LODT01000011">
    <property type="protein sequence ID" value="KYR01009.1"/>
    <property type="molecule type" value="Genomic_DNA"/>
</dbReference>
<dbReference type="InParanoid" id="A0A152A478"/>
<proteinExistence type="predicted"/>
<evidence type="ECO:0000313" key="1">
    <source>
        <dbReference type="EMBL" id="KYR01009.1"/>
    </source>
</evidence>
<gene>
    <name evidence="1" type="ORF">DLAC_02087</name>
</gene>
<organism evidence="1 2">
    <name type="scientific">Tieghemostelium lacteum</name>
    <name type="common">Slime mold</name>
    <name type="synonym">Dictyostelium lacteum</name>
    <dbReference type="NCBI Taxonomy" id="361077"/>
    <lineage>
        <taxon>Eukaryota</taxon>
        <taxon>Amoebozoa</taxon>
        <taxon>Evosea</taxon>
        <taxon>Eumycetozoa</taxon>
        <taxon>Dictyostelia</taxon>
        <taxon>Dictyosteliales</taxon>
        <taxon>Raperosteliaceae</taxon>
        <taxon>Tieghemostelium</taxon>
    </lineage>
</organism>
<accession>A0A152A478</accession>
<dbReference type="Proteomes" id="UP000076078">
    <property type="component" value="Unassembled WGS sequence"/>
</dbReference>
<comment type="caution">
    <text evidence="1">The sequence shown here is derived from an EMBL/GenBank/DDBJ whole genome shotgun (WGS) entry which is preliminary data.</text>
</comment>
<keyword evidence="2" id="KW-1185">Reference proteome</keyword>
<dbReference type="AlphaFoldDB" id="A0A152A478"/>